<protein>
    <submittedName>
        <fullName evidence="6">IclR family transcriptional regulator</fullName>
    </submittedName>
</protein>
<evidence type="ECO:0000313" key="6">
    <source>
        <dbReference type="EMBL" id="GAA1874592.1"/>
    </source>
</evidence>
<keyword evidence="7" id="KW-1185">Reference proteome</keyword>
<proteinExistence type="predicted"/>
<dbReference type="PROSITE" id="PS51077">
    <property type="entry name" value="HTH_ICLR"/>
    <property type="match status" value="1"/>
</dbReference>
<accession>A0ABN2NNB9</accession>
<dbReference type="SMART" id="SM00346">
    <property type="entry name" value="HTH_ICLR"/>
    <property type="match status" value="1"/>
</dbReference>
<feature type="domain" description="HTH iclR-type" evidence="4">
    <location>
        <begin position="36"/>
        <end position="97"/>
    </location>
</feature>
<dbReference type="PANTHER" id="PTHR30136">
    <property type="entry name" value="HELIX-TURN-HELIX TRANSCRIPTIONAL REGULATOR, ICLR FAMILY"/>
    <property type="match status" value="1"/>
</dbReference>
<evidence type="ECO:0000313" key="7">
    <source>
        <dbReference type="Proteomes" id="UP001500449"/>
    </source>
</evidence>
<dbReference type="InterPro" id="IPR014757">
    <property type="entry name" value="Tscrpt_reg_IclR_C"/>
</dbReference>
<evidence type="ECO:0000256" key="3">
    <source>
        <dbReference type="ARBA" id="ARBA00023163"/>
    </source>
</evidence>
<dbReference type="InterPro" id="IPR036388">
    <property type="entry name" value="WH-like_DNA-bd_sf"/>
</dbReference>
<name>A0ABN2NNB9_9PSEU</name>
<dbReference type="Proteomes" id="UP001500449">
    <property type="component" value="Unassembled WGS sequence"/>
</dbReference>
<gene>
    <name evidence="6" type="ORF">GCM10009836_64630</name>
</gene>
<organism evidence="6 7">
    <name type="scientific">Pseudonocardia ailaonensis</name>
    <dbReference type="NCBI Taxonomy" id="367279"/>
    <lineage>
        <taxon>Bacteria</taxon>
        <taxon>Bacillati</taxon>
        <taxon>Actinomycetota</taxon>
        <taxon>Actinomycetes</taxon>
        <taxon>Pseudonocardiales</taxon>
        <taxon>Pseudonocardiaceae</taxon>
        <taxon>Pseudonocardia</taxon>
    </lineage>
</organism>
<dbReference type="Pfam" id="PF01614">
    <property type="entry name" value="IclR_C"/>
    <property type="match status" value="1"/>
</dbReference>
<evidence type="ECO:0000256" key="2">
    <source>
        <dbReference type="ARBA" id="ARBA00023125"/>
    </source>
</evidence>
<dbReference type="SUPFAM" id="SSF46785">
    <property type="entry name" value="Winged helix' DNA-binding domain"/>
    <property type="match status" value="1"/>
</dbReference>
<dbReference type="PROSITE" id="PS51078">
    <property type="entry name" value="ICLR_ED"/>
    <property type="match status" value="1"/>
</dbReference>
<dbReference type="SUPFAM" id="SSF55781">
    <property type="entry name" value="GAF domain-like"/>
    <property type="match status" value="1"/>
</dbReference>
<evidence type="ECO:0000256" key="1">
    <source>
        <dbReference type="ARBA" id="ARBA00023015"/>
    </source>
</evidence>
<sequence length="278" mass="28780">MGTERPRRENADPVVDAVVPSIAVDFVPEPAHGRGVQSLARAFGVLETLAEAGGEAGLSELAERTGLAVATIHRLVRTLVDLGYLRQLPSRRYTLGPKLVGLGETAARQFGQWAQPVLAELVAQIGETANLAVRDGDQAVYVAQVPSPHAMRMFTEIGRRVPVHCTGVGKALLAALPAEESAAIVARTGLPAVTSTTITDPGLFAAELAAGRERGYVLDEGEQEPGVRCVAAPVTGPHGSAAVSVSGPRSRMDDATVARVAPLVVAAGKRLGALLASA</sequence>
<keyword evidence="1" id="KW-0805">Transcription regulation</keyword>
<reference evidence="6 7" key="1">
    <citation type="journal article" date="2019" name="Int. J. Syst. Evol. Microbiol.">
        <title>The Global Catalogue of Microorganisms (GCM) 10K type strain sequencing project: providing services to taxonomists for standard genome sequencing and annotation.</title>
        <authorList>
            <consortium name="The Broad Institute Genomics Platform"/>
            <consortium name="The Broad Institute Genome Sequencing Center for Infectious Disease"/>
            <person name="Wu L."/>
            <person name="Ma J."/>
        </authorList>
    </citation>
    <scope>NUCLEOTIDE SEQUENCE [LARGE SCALE GENOMIC DNA]</scope>
    <source>
        <strain evidence="6 7">JCM 16009</strain>
    </source>
</reference>
<dbReference type="InterPro" id="IPR036390">
    <property type="entry name" value="WH_DNA-bd_sf"/>
</dbReference>
<dbReference type="RefSeq" id="WP_344425935.1">
    <property type="nucleotide sequence ID" value="NZ_BAAAQK010000027.1"/>
</dbReference>
<dbReference type="EMBL" id="BAAAQK010000027">
    <property type="protein sequence ID" value="GAA1874592.1"/>
    <property type="molecule type" value="Genomic_DNA"/>
</dbReference>
<dbReference type="InterPro" id="IPR005471">
    <property type="entry name" value="Tscrpt_reg_IclR_N"/>
</dbReference>
<evidence type="ECO:0000259" key="5">
    <source>
        <dbReference type="PROSITE" id="PS51078"/>
    </source>
</evidence>
<dbReference type="Gene3D" id="3.30.450.40">
    <property type="match status" value="1"/>
</dbReference>
<keyword evidence="2" id="KW-0238">DNA-binding</keyword>
<evidence type="ECO:0000259" key="4">
    <source>
        <dbReference type="PROSITE" id="PS51077"/>
    </source>
</evidence>
<dbReference type="InterPro" id="IPR029016">
    <property type="entry name" value="GAF-like_dom_sf"/>
</dbReference>
<dbReference type="Pfam" id="PF09339">
    <property type="entry name" value="HTH_IclR"/>
    <property type="match status" value="1"/>
</dbReference>
<feature type="domain" description="IclR-ED" evidence="5">
    <location>
        <begin position="98"/>
        <end position="277"/>
    </location>
</feature>
<dbReference type="PANTHER" id="PTHR30136:SF24">
    <property type="entry name" value="HTH-TYPE TRANSCRIPTIONAL REPRESSOR ALLR"/>
    <property type="match status" value="1"/>
</dbReference>
<dbReference type="Gene3D" id="1.10.10.10">
    <property type="entry name" value="Winged helix-like DNA-binding domain superfamily/Winged helix DNA-binding domain"/>
    <property type="match status" value="1"/>
</dbReference>
<dbReference type="InterPro" id="IPR050707">
    <property type="entry name" value="HTH_MetabolicPath_Reg"/>
</dbReference>
<comment type="caution">
    <text evidence="6">The sequence shown here is derived from an EMBL/GenBank/DDBJ whole genome shotgun (WGS) entry which is preliminary data.</text>
</comment>
<keyword evidence="3" id="KW-0804">Transcription</keyword>